<gene>
    <name evidence="1" type="ORF">NTJ_11873</name>
</gene>
<organism evidence="1 2">
    <name type="scientific">Nesidiocoris tenuis</name>
    <dbReference type="NCBI Taxonomy" id="355587"/>
    <lineage>
        <taxon>Eukaryota</taxon>
        <taxon>Metazoa</taxon>
        <taxon>Ecdysozoa</taxon>
        <taxon>Arthropoda</taxon>
        <taxon>Hexapoda</taxon>
        <taxon>Insecta</taxon>
        <taxon>Pterygota</taxon>
        <taxon>Neoptera</taxon>
        <taxon>Paraneoptera</taxon>
        <taxon>Hemiptera</taxon>
        <taxon>Heteroptera</taxon>
        <taxon>Panheteroptera</taxon>
        <taxon>Cimicomorpha</taxon>
        <taxon>Miridae</taxon>
        <taxon>Dicyphina</taxon>
        <taxon>Nesidiocoris</taxon>
    </lineage>
</organism>
<dbReference type="Proteomes" id="UP001307889">
    <property type="component" value="Chromosome 10"/>
</dbReference>
<name>A0ABN7B3S7_9HEMI</name>
<keyword evidence="2" id="KW-1185">Reference proteome</keyword>
<proteinExistence type="predicted"/>
<evidence type="ECO:0000313" key="2">
    <source>
        <dbReference type="Proteomes" id="UP001307889"/>
    </source>
</evidence>
<dbReference type="EMBL" id="AP028918">
    <property type="protein sequence ID" value="BES99057.1"/>
    <property type="molecule type" value="Genomic_DNA"/>
</dbReference>
<sequence length="93" mass="10357">MSPNIDFLEFLAYNAVLPGVPRRPKNPPVRRVFLEELKKQLLPFPPGGPLKTWADGEVPPGLVPSGFQGPGRRKASLFYYLFFPSTFVEGSNP</sequence>
<protein>
    <submittedName>
        <fullName evidence="1">Uncharacterized protein</fullName>
    </submittedName>
</protein>
<accession>A0ABN7B3S7</accession>
<evidence type="ECO:0000313" key="1">
    <source>
        <dbReference type="EMBL" id="BES99057.1"/>
    </source>
</evidence>
<reference evidence="1 2" key="1">
    <citation type="submission" date="2023-09" db="EMBL/GenBank/DDBJ databases">
        <title>Nesidiocoris tenuis whole genome shotgun sequence.</title>
        <authorList>
            <person name="Shibata T."/>
            <person name="Shimoda M."/>
            <person name="Kobayashi T."/>
            <person name="Uehara T."/>
        </authorList>
    </citation>
    <scope>NUCLEOTIDE SEQUENCE [LARGE SCALE GENOMIC DNA]</scope>
    <source>
        <strain evidence="1 2">Japan</strain>
    </source>
</reference>